<accession>A0A9P8RNK5</accession>
<dbReference type="GeneID" id="70132866"/>
<reference evidence="2" key="1">
    <citation type="journal article" date="2021" name="Nat. Commun.">
        <title>Genetic determinants of endophytism in the Arabidopsis root mycobiome.</title>
        <authorList>
            <person name="Mesny F."/>
            <person name="Miyauchi S."/>
            <person name="Thiergart T."/>
            <person name="Pickel B."/>
            <person name="Atanasova L."/>
            <person name="Karlsson M."/>
            <person name="Huettel B."/>
            <person name="Barry K.W."/>
            <person name="Haridas S."/>
            <person name="Chen C."/>
            <person name="Bauer D."/>
            <person name="Andreopoulos W."/>
            <person name="Pangilinan J."/>
            <person name="LaButti K."/>
            <person name="Riley R."/>
            <person name="Lipzen A."/>
            <person name="Clum A."/>
            <person name="Drula E."/>
            <person name="Henrissat B."/>
            <person name="Kohler A."/>
            <person name="Grigoriev I.V."/>
            <person name="Martin F.M."/>
            <person name="Hacquard S."/>
        </authorList>
    </citation>
    <scope>NUCLEOTIDE SEQUENCE</scope>
    <source>
        <strain evidence="2">MPI-SDFR-AT-0073</strain>
    </source>
</reference>
<sequence>MSFGPGPGSGGSGLWALSRSVVLFRLDLARALRASGPVDYAAQGIWHDFRAWHGWVGVARTAKTCHPDISHSYVALHIRQTRLRSRKSLKQSSAYLWYLDMFL</sequence>
<dbReference type="Proteomes" id="UP000758603">
    <property type="component" value="Unassembled WGS sequence"/>
</dbReference>
<evidence type="ECO:0000313" key="3">
    <source>
        <dbReference type="Proteomes" id="UP000758603"/>
    </source>
</evidence>
<proteinExistence type="predicted"/>
<organism evidence="2 3">
    <name type="scientific">Truncatella angustata</name>
    <dbReference type="NCBI Taxonomy" id="152316"/>
    <lineage>
        <taxon>Eukaryota</taxon>
        <taxon>Fungi</taxon>
        <taxon>Dikarya</taxon>
        <taxon>Ascomycota</taxon>
        <taxon>Pezizomycotina</taxon>
        <taxon>Sordariomycetes</taxon>
        <taxon>Xylariomycetidae</taxon>
        <taxon>Amphisphaeriales</taxon>
        <taxon>Sporocadaceae</taxon>
        <taxon>Truncatella</taxon>
    </lineage>
</organism>
<dbReference type="EMBL" id="JAGPXC010000009">
    <property type="protein sequence ID" value="KAH6647281.1"/>
    <property type="molecule type" value="Genomic_DNA"/>
</dbReference>
<keyword evidence="1" id="KW-0732">Signal</keyword>
<protein>
    <submittedName>
        <fullName evidence="2">Uncharacterized protein</fullName>
    </submittedName>
</protein>
<comment type="caution">
    <text evidence="2">The sequence shown here is derived from an EMBL/GenBank/DDBJ whole genome shotgun (WGS) entry which is preliminary data.</text>
</comment>
<dbReference type="AlphaFoldDB" id="A0A9P8RNK5"/>
<evidence type="ECO:0000256" key="1">
    <source>
        <dbReference type="SAM" id="SignalP"/>
    </source>
</evidence>
<gene>
    <name evidence="2" type="ORF">BKA67DRAFT_582207</name>
</gene>
<dbReference type="RefSeq" id="XP_045953795.1">
    <property type="nucleotide sequence ID" value="XM_046103975.1"/>
</dbReference>
<name>A0A9P8RNK5_9PEZI</name>
<keyword evidence="3" id="KW-1185">Reference proteome</keyword>
<feature type="chain" id="PRO_5040125773" evidence="1">
    <location>
        <begin position="32"/>
        <end position="103"/>
    </location>
</feature>
<evidence type="ECO:0000313" key="2">
    <source>
        <dbReference type="EMBL" id="KAH6647281.1"/>
    </source>
</evidence>
<feature type="signal peptide" evidence="1">
    <location>
        <begin position="1"/>
        <end position="31"/>
    </location>
</feature>